<reference evidence="2" key="2">
    <citation type="submission" date="2016-02" db="EMBL/GenBank/DDBJ databases">
        <title>Genome sequencing of Aspergillus luchuensis NBRC 4314.</title>
        <authorList>
            <person name="Yamada O."/>
        </authorList>
    </citation>
    <scope>NUCLEOTIDE SEQUENCE [LARGE SCALE GENOMIC DNA]</scope>
    <source>
        <strain evidence="2">RIB 2604</strain>
    </source>
</reference>
<dbReference type="AlphaFoldDB" id="A0A146FXX3"/>
<reference evidence="1 2" key="1">
    <citation type="journal article" date="2016" name="DNA Res.">
        <title>Genome sequence of Aspergillus luchuensis NBRC 4314.</title>
        <authorList>
            <person name="Yamada O."/>
            <person name="Machida M."/>
            <person name="Hosoyama A."/>
            <person name="Goto M."/>
            <person name="Takahashi T."/>
            <person name="Futagami T."/>
            <person name="Yamagata Y."/>
            <person name="Takeuchi M."/>
            <person name="Kobayashi T."/>
            <person name="Koike H."/>
            <person name="Abe K."/>
            <person name="Asai K."/>
            <person name="Arita M."/>
            <person name="Fujita N."/>
            <person name="Fukuda K."/>
            <person name="Higa K."/>
            <person name="Horikawa H."/>
            <person name="Ishikawa T."/>
            <person name="Jinno K."/>
            <person name="Kato Y."/>
            <person name="Kirimura K."/>
            <person name="Mizutani O."/>
            <person name="Nakasone K."/>
            <person name="Sano M."/>
            <person name="Shiraishi Y."/>
            <person name="Tsukahara M."/>
            <person name="Gomi K."/>
        </authorList>
    </citation>
    <scope>NUCLEOTIDE SEQUENCE [LARGE SCALE GENOMIC DNA]</scope>
    <source>
        <strain evidence="1 2">RIB 2604</strain>
    </source>
</reference>
<protein>
    <submittedName>
        <fullName evidence="1">Pre-mRNA splicing factor</fullName>
    </submittedName>
</protein>
<evidence type="ECO:0000313" key="2">
    <source>
        <dbReference type="Proteomes" id="UP000075230"/>
    </source>
</evidence>
<dbReference type="Proteomes" id="UP000075230">
    <property type="component" value="Unassembled WGS sequence"/>
</dbReference>
<accession>A0A146FXX3</accession>
<name>A0A146FXX3_ASPKA</name>
<organism evidence="1 2">
    <name type="scientific">Aspergillus kawachii</name>
    <name type="common">White koji mold</name>
    <name type="synonym">Aspergillus awamori var. kawachi</name>
    <dbReference type="NCBI Taxonomy" id="1069201"/>
    <lineage>
        <taxon>Eukaryota</taxon>
        <taxon>Fungi</taxon>
        <taxon>Dikarya</taxon>
        <taxon>Ascomycota</taxon>
        <taxon>Pezizomycotina</taxon>
        <taxon>Eurotiomycetes</taxon>
        <taxon>Eurotiomycetidae</taxon>
        <taxon>Eurotiales</taxon>
        <taxon>Aspergillaceae</taxon>
        <taxon>Aspergillus</taxon>
        <taxon>Aspergillus subgen. Circumdati</taxon>
    </lineage>
</organism>
<sequence>MEMQRMSESRRKVESVRLVTRSLGVPEEETLNLISYFTFLYTLDLHYYESSTA</sequence>
<comment type="caution">
    <text evidence="1">The sequence shown here is derived from an EMBL/GenBank/DDBJ whole genome shotgun (WGS) entry which is preliminary data.</text>
</comment>
<evidence type="ECO:0000313" key="1">
    <source>
        <dbReference type="EMBL" id="GAT30198.1"/>
    </source>
</evidence>
<proteinExistence type="predicted"/>
<dbReference type="EMBL" id="BCWF01000032">
    <property type="protein sequence ID" value="GAT30198.1"/>
    <property type="molecule type" value="Genomic_DNA"/>
</dbReference>
<gene>
    <name evidence="1" type="ORF">RIB2604_03301730</name>
</gene>